<dbReference type="PROSITE" id="PS51257">
    <property type="entry name" value="PROKAR_LIPOPROTEIN"/>
    <property type="match status" value="1"/>
</dbReference>
<evidence type="ECO:0000256" key="1">
    <source>
        <dbReference type="SAM" id="MobiDB-lite"/>
    </source>
</evidence>
<evidence type="ECO:0000313" key="4">
    <source>
        <dbReference type="Proteomes" id="UP001203761"/>
    </source>
</evidence>
<accession>A0ABT0R1Y6</accession>
<proteinExistence type="predicted"/>
<feature type="signal peptide" evidence="2">
    <location>
        <begin position="1"/>
        <end position="23"/>
    </location>
</feature>
<feature type="chain" id="PRO_5045759237" evidence="2">
    <location>
        <begin position="24"/>
        <end position="302"/>
    </location>
</feature>
<comment type="caution">
    <text evidence="3">The sequence shown here is derived from an EMBL/GenBank/DDBJ whole genome shotgun (WGS) entry which is preliminary data.</text>
</comment>
<keyword evidence="2" id="KW-0732">Signal</keyword>
<protein>
    <submittedName>
        <fullName evidence="3">Uncharacterized protein</fullName>
    </submittedName>
</protein>
<feature type="region of interest" description="Disordered" evidence="1">
    <location>
        <begin position="29"/>
        <end position="75"/>
    </location>
</feature>
<gene>
    <name evidence="3" type="ORF">Bequi_11045</name>
</gene>
<sequence length="302" mass="29342">MRSPARHSLVLAAAAMLALGTAACGVGGAAAPSAATSAEPGTGSAPASSTAAATPTTDAASSTSSSAAPTEDASAIPAASGAPALILQSFRDGTAAPAVDGAGQWQIPSQQLAELLDRSAGEAGSGEAALTGAVCRGDLSSAAGSSVICEATLELDGTTGQSAWTAYPVAGPNGFDIEGVPGVLFVQGEEPLSAASAELLTADGSYVTGIGRGTAFLIDPLSAEDTATAVEQLFASEDAIYPVDAPIEAVTCEEGLSSASMDPVSCTGSTSGENVEISVFPARFFGSDSGLLTVHRFPGAGG</sequence>
<dbReference type="RefSeq" id="WP_249737987.1">
    <property type="nucleotide sequence ID" value="NZ_JAKNCJ010000006.1"/>
</dbReference>
<dbReference type="Proteomes" id="UP001203761">
    <property type="component" value="Unassembled WGS sequence"/>
</dbReference>
<evidence type="ECO:0000256" key="2">
    <source>
        <dbReference type="SAM" id="SignalP"/>
    </source>
</evidence>
<name>A0ABT0R1Y6_9MICO</name>
<organism evidence="3 4">
    <name type="scientific">Brachybacterium equifaecis</name>
    <dbReference type="NCBI Taxonomy" id="2910770"/>
    <lineage>
        <taxon>Bacteria</taxon>
        <taxon>Bacillati</taxon>
        <taxon>Actinomycetota</taxon>
        <taxon>Actinomycetes</taxon>
        <taxon>Micrococcales</taxon>
        <taxon>Dermabacteraceae</taxon>
        <taxon>Brachybacterium</taxon>
    </lineage>
</organism>
<keyword evidence="4" id="KW-1185">Reference proteome</keyword>
<reference evidence="3" key="1">
    <citation type="submission" date="2022-02" db="EMBL/GenBank/DDBJ databases">
        <authorList>
            <person name="Lee M."/>
            <person name="Kim S.-J."/>
            <person name="Jung M.-Y."/>
        </authorList>
    </citation>
    <scope>NUCLEOTIDE SEQUENCE</scope>
    <source>
        <strain evidence="3">JHP9</strain>
    </source>
</reference>
<evidence type="ECO:0000313" key="3">
    <source>
        <dbReference type="EMBL" id="MCL6423906.1"/>
    </source>
</evidence>
<dbReference type="EMBL" id="JAKNCJ010000006">
    <property type="protein sequence ID" value="MCL6423906.1"/>
    <property type="molecule type" value="Genomic_DNA"/>
</dbReference>